<dbReference type="InterPro" id="IPR003760">
    <property type="entry name" value="PnrA-like"/>
</dbReference>
<keyword evidence="5" id="KW-0472">Membrane</keyword>
<dbReference type="Proteomes" id="UP000247715">
    <property type="component" value="Unassembled WGS sequence"/>
</dbReference>
<keyword evidence="7 10" id="KW-0449">Lipoprotein</keyword>
<proteinExistence type="predicted"/>
<dbReference type="InterPro" id="IPR008107">
    <property type="entry name" value="Mycoplasma_p48"/>
</dbReference>
<evidence type="ECO:0000256" key="7">
    <source>
        <dbReference type="ARBA" id="ARBA00023288"/>
    </source>
</evidence>
<dbReference type="PANTHER" id="PTHR34296">
    <property type="entry name" value="TRANSCRIPTIONAL ACTIVATOR PROTEIN MED"/>
    <property type="match status" value="1"/>
</dbReference>
<dbReference type="NCBIfam" id="NF033817">
    <property type="entry name" value="Mplas_variab_LP"/>
    <property type="match status" value="1"/>
</dbReference>
<comment type="caution">
    <text evidence="10">The sequence shown here is derived from an EMBL/GenBank/DDBJ whole genome shotgun (WGS) entry which is preliminary data.</text>
</comment>
<evidence type="ECO:0000313" key="11">
    <source>
        <dbReference type="Proteomes" id="UP000247715"/>
    </source>
</evidence>
<keyword evidence="3 8" id="KW-0732">Signal</keyword>
<reference evidence="10 11" key="1">
    <citation type="submission" date="2018-06" db="EMBL/GenBank/DDBJ databases">
        <title>Genomic Encyclopedia of Archaeal and Bacterial Type Strains, Phase II (KMG-II): from individual species to whole genera.</title>
        <authorList>
            <person name="Goeker M."/>
        </authorList>
    </citation>
    <scope>NUCLEOTIDE SEQUENCE [LARGE SCALE GENOMIC DNA]</scope>
    <source>
        <strain evidence="10 11">ATCC 29103</strain>
    </source>
</reference>
<dbReference type="GO" id="GO:0005886">
    <property type="term" value="C:plasma membrane"/>
    <property type="evidence" value="ECO:0007669"/>
    <property type="project" value="UniProtKB-SubCell"/>
</dbReference>
<dbReference type="PROSITE" id="PS51257">
    <property type="entry name" value="PROKAR_LIPOPROTEIN"/>
    <property type="match status" value="1"/>
</dbReference>
<protein>
    <submittedName>
        <fullName evidence="10">Basic membrane lipoprotein Med (Substrate-binding protein (PBP1-ABC) superfamily)</fullName>
    </submittedName>
</protein>
<sequence>MKNQILLKLGSISALAIIGSLPLIAAGCNNSKYSHPKAPKQPVADVRIDEKFNLTPEQVKNFNKKIVMITDGGDINDKAFNQSTWEGLLTFADIQAKLNRSKYGVLEVENHRFEEAYTQALSSDYNIWVLPGFLHQKHIKSWIEKNIQKVKEKNIIFVSQDFTTKDTIKGYSIYQEFDTKEAAFSAGYAAAKFLSNEKDKKDRTFGTFGGGDFPGVTDFIEGFMKGVYWWNKKASEDKKVYITSSDVDLTSGFKTGSTMDTVINKILSQNPKMVLPVAGPATNVLISKENIKNKYVVGVDADQAIAAQGNKKGLFFTSITKSLGQAAYDAIARISTIQDLSSNKIGELGGFQLGKEDGIQFEGYAKNWVDITKTYITDANKKTLAEEALKDGRKEFDNLDENTKKWLKSKRALFEEEEDHKTVGELLNRLAKELLLPTN</sequence>
<accession>A0A318U5G1</accession>
<dbReference type="AlphaFoldDB" id="A0A318U5G1"/>
<evidence type="ECO:0000256" key="1">
    <source>
        <dbReference type="ARBA" id="ARBA00004193"/>
    </source>
</evidence>
<dbReference type="Gene3D" id="3.40.50.2300">
    <property type="match status" value="2"/>
</dbReference>
<dbReference type="RefSeq" id="WP_110858169.1">
    <property type="nucleotide sequence ID" value="NZ_LS991949.1"/>
</dbReference>
<keyword evidence="2" id="KW-1003">Cell membrane</keyword>
<evidence type="ECO:0000256" key="5">
    <source>
        <dbReference type="ARBA" id="ARBA00023136"/>
    </source>
</evidence>
<dbReference type="Pfam" id="PF02608">
    <property type="entry name" value="Bmp"/>
    <property type="match status" value="1"/>
</dbReference>
<feature type="signal peptide" evidence="8">
    <location>
        <begin position="1"/>
        <end position="25"/>
    </location>
</feature>
<dbReference type="InterPro" id="IPR050957">
    <property type="entry name" value="BMP_lipoprotein"/>
</dbReference>
<organism evidence="10 11">
    <name type="scientific">Metamycoplasma alkalescens</name>
    <dbReference type="NCBI Taxonomy" id="45363"/>
    <lineage>
        <taxon>Bacteria</taxon>
        <taxon>Bacillati</taxon>
        <taxon>Mycoplasmatota</taxon>
        <taxon>Mycoplasmoidales</taxon>
        <taxon>Metamycoplasmataceae</taxon>
        <taxon>Metamycoplasma</taxon>
    </lineage>
</organism>
<name>A0A318U5G1_9BACT</name>
<dbReference type="EMBL" id="QKLP01000002">
    <property type="protein sequence ID" value="PYF43680.1"/>
    <property type="molecule type" value="Genomic_DNA"/>
</dbReference>
<evidence type="ECO:0000256" key="4">
    <source>
        <dbReference type="ARBA" id="ARBA00022737"/>
    </source>
</evidence>
<evidence type="ECO:0000313" key="10">
    <source>
        <dbReference type="EMBL" id="PYF43680.1"/>
    </source>
</evidence>
<feature type="domain" description="ABC transporter substrate-binding protein PnrA-like" evidence="9">
    <location>
        <begin position="65"/>
        <end position="349"/>
    </location>
</feature>
<feature type="chain" id="PRO_5016292627" evidence="8">
    <location>
        <begin position="26"/>
        <end position="439"/>
    </location>
</feature>
<gene>
    <name evidence="10" type="ORF">BCF88_10249</name>
</gene>
<dbReference type="PANTHER" id="PTHR34296:SF2">
    <property type="entry name" value="ABC TRANSPORTER GUANOSINE-BINDING PROTEIN NUPN"/>
    <property type="match status" value="1"/>
</dbReference>
<evidence type="ECO:0000256" key="8">
    <source>
        <dbReference type="SAM" id="SignalP"/>
    </source>
</evidence>
<keyword evidence="4" id="KW-0677">Repeat</keyword>
<evidence type="ECO:0000256" key="2">
    <source>
        <dbReference type="ARBA" id="ARBA00022475"/>
    </source>
</evidence>
<keyword evidence="6" id="KW-0564">Palmitate</keyword>
<evidence type="ECO:0000259" key="9">
    <source>
        <dbReference type="Pfam" id="PF02608"/>
    </source>
</evidence>
<evidence type="ECO:0000256" key="6">
    <source>
        <dbReference type="ARBA" id="ARBA00023139"/>
    </source>
</evidence>
<evidence type="ECO:0000256" key="3">
    <source>
        <dbReference type="ARBA" id="ARBA00022729"/>
    </source>
</evidence>
<dbReference type="InterPro" id="IPR049890">
    <property type="entry name" value="VlpA-F-like_signal"/>
</dbReference>
<dbReference type="PRINTS" id="PR01733">
    <property type="entry name" value="LIPPROTEIN48"/>
</dbReference>
<comment type="subcellular location">
    <subcellularLocation>
        <location evidence="1">Cell membrane</location>
        <topology evidence="1">Lipid-anchor</topology>
    </subcellularLocation>
</comment>